<keyword evidence="7" id="KW-1185">Reference proteome</keyword>
<dbReference type="SUPFAM" id="SSF54631">
    <property type="entry name" value="CBS-domain pair"/>
    <property type="match status" value="1"/>
</dbReference>
<dbReference type="EMBL" id="FOET01000002">
    <property type="protein sequence ID" value="SEP89476.1"/>
    <property type="molecule type" value="Genomic_DNA"/>
</dbReference>
<proteinExistence type="predicted"/>
<evidence type="ECO:0000256" key="1">
    <source>
        <dbReference type="ARBA" id="ARBA00023122"/>
    </source>
</evidence>
<dbReference type="InterPro" id="IPR051257">
    <property type="entry name" value="Diverse_CBS-Domain"/>
</dbReference>
<organism evidence="6 7">
    <name type="scientific">Streptomyces radiopugnans</name>
    <dbReference type="NCBI Taxonomy" id="403935"/>
    <lineage>
        <taxon>Bacteria</taxon>
        <taxon>Bacillati</taxon>
        <taxon>Actinomycetota</taxon>
        <taxon>Actinomycetes</taxon>
        <taxon>Kitasatosporales</taxon>
        <taxon>Streptomycetaceae</taxon>
        <taxon>Streptomyces</taxon>
    </lineage>
</organism>
<evidence type="ECO:0000256" key="3">
    <source>
        <dbReference type="SAM" id="MobiDB-lite"/>
    </source>
</evidence>
<dbReference type="PROSITE" id="PS50914">
    <property type="entry name" value="BON"/>
    <property type="match status" value="1"/>
</dbReference>
<dbReference type="InterPro" id="IPR007055">
    <property type="entry name" value="BON_dom"/>
</dbReference>
<dbReference type="InterPro" id="IPR000644">
    <property type="entry name" value="CBS_dom"/>
</dbReference>
<evidence type="ECO:0000259" key="4">
    <source>
        <dbReference type="PROSITE" id="PS50914"/>
    </source>
</evidence>
<evidence type="ECO:0000313" key="7">
    <source>
        <dbReference type="Proteomes" id="UP000199055"/>
    </source>
</evidence>
<accession>A0A1H9BKI1</accession>
<dbReference type="PANTHER" id="PTHR43080:SF29">
    <property type="entry name" value="OS02G0818000 PROTEIN"/>
    <property type="match status" value="1"/>
</dbReference>
<dbReference type="STRING" id="403935.SAMN05216481_102447"/>
<dbReference type="PROSITE" id="PS51371">
    <property type="entry name" value="CBS"/>
    <property type="match status" value="2"/>
</dbReference>
<dbReference type="Gene3D" id="3.10.580.10">
    <property type="entry name" value="CBS-domain"/>
    <property type="match status" value="1"/>
</dbReference>
<dbReference type="InterPro" id="IPR046342">
    <property type="entry name" value="CBS_dom_sf"/>
</dbReference>
<dbReference type="Proteomes" id="UP000199055">
    <property type="component" value="Unassembled WGS sequence"/>
</dbReference>
<protein>
    <submittedName>
        <fullName evidence="6">BON domain-containing protein</fullName>
    </submittedName>
</protein>
<name>A0A1H9BKI1_9ACTN</name>
<dbReference type="InterPro" id="IPR017080">
    <property type="entry name" value="UCP036990_CBS_BON"/>
</dbReference>
<dbReference type="CDD" id="cd04586">
    <property type="entry name" value="CBS_pair_BON_assoc"/>
    <property type="match status" value="1"/>
</dbReference>
<evidence type="ECO:0000259" key="5">
    <source>
        <dbReference type="PROSITE" id="PS51371"/>
    </source>
</evidence>
<evidence type="ECO:0000313" key="6">
    <source>
        <dbReference type="EMBL" id="SEP89476.1"/>
    </source>
</evidence>
<dbReference type="SMART" id="SM00116">
    <property type="entry name" value="CBS"/>
    <property type="match status" value="2"/>
</dbReference>
<feature type="domain" description="CBS" evidence="5">
    <location>
        <begin position="91"/>
        <end position="148"/>
    </location>
</feature>
<keyword evidence="1 2" id="KW-0129">CBS domain</keyword>
<feature type="domain" description="BON" evidence="4">
    <location>
        <begin position="144"/>
        <end position="213"/>
    </location>
</feature>
<feature type="region of interest" description="Disordered" evidence="3">
    <location>
        <begin position="58"/>
        <end position="79"/>
    </location>
</feature>
<feature type="domain" description="CBS" evidence="5">
    <location>
        <begin position="10"/>
        <end position="67"/>
    </location>
</feature>
<sequence>MKHKVVGAVMTIDVVKAHPTTPFKQIAHLLARHGISGLPVVDDDDKVLGVVSETDLLAHQARQGTDGPPPKGRAGRRRDAAGRPLTAGELMTAPAVTVHALDSVARAARTMVAHGVQRLPVLDEEERLVGIVTRRDLLGVFLRPDADIRAQVVDEVLVRSLWLSPDTVSVSVADGVVTLTGRVERRSEIPVATALIRRLDGVVDVVSRLTYHLDDSRLRPEEPALHGLADRWLRNH</sequence>
<reference evidence="6 7" key="1">
    <citation type="submission" date="2016-10" db="EMBL/GenBank/DDBJ databases">
        <authorList>
            <person name="de Groot N.N."/>
        </authorList>
    </citation>
    <scope>NUCLEOTIDE SEQUENCE [LARGE SCALE GENOMIC DNA]</scope>
    <source>
        <strain evidence="6 7">CGMCC 4.3519</strain>
    </source>
</reference>
<dbReference type="RefSeq" id="WP_093656549.1">
    <property type="nucleotide sequence ID" value="NZ_FOET01000002.1"/>
</dbReference>
<dbReference type="Pfam" id="PF00571">
    <property type="entry name" value="CBS"/>
    <property type="match status" value="2"/>
</dbReference>
<dbReference type="Pfam" id="PF04972">
    <property type="entry name" value="BON"/>
    <property type="match status" value="1"/>
</dbReference>
<dbReference type="PANTHER" id="PTHR43080">
    <property type="entry name" value="CBS DOMAIN-CONTAINING PROTEIN CBSX3, MITOCHONDRIAL"/>
    <property type="match status" value="1"/>
</dbReference>
<dbReference type="AlphaFoldDB" id="A0A1H9BKI1"/>
<dbReference type="PIRSF" id="PIRSF036990">
    <property type="entry name" value="UCP036990_CBS_BON"/>
    <property type="match status" value="1"/>
</dbReference>
<gene>
    <name evidence="6" type="ORF">SAMN05216481_102447</name>
</gene>
<evidence type="ECO:0000256" key="2">
    <source>
        <dbReference type="PROSITE-ProRule" id="PRU00703"/>
    </source>
</evidence>
<dbReference type="Gene3D" id="3.30.1340.30">
    <property type="match status" value="1"/>
</dbReference>